<evidence type="ECO:0000313" key="4">
    <source>
        <dbReference type="Proteomes" id="UP001195724"/>
    </source>
</evidence>
<dbReference type="SMART" id="SM00028">
    <property type="entry name" value="TPR"/>
    <property type="match status" value="2"/>
</dbReference>
<gene>
    <name evidence="3" type="ORF">JOE68_004155</name>
</gene>
<evidence type="ECO:0000256" key="1">
    <source>
        <dbReference type="PROSITE-ProRule" id="PRU00339"/>
    </source>
</evidence>
<organism evidence="3 4">
    <name type="scientific">Saccharothrix algeriensis</name>
    <dbReference type="NCBI Taxonomy" id="173560"/>
    <lineage>
        <taxon>Bacteria</taxon>
        <taxon>Bacillati</taxon>
        <taxon>Actinomycetota</taxon>
        <taxon>Actinomycetes</taxon>
        <taxon>Pseudonocardiales</taxon>
        <taxon>Pseudonocardiaceae</taxon>
        <taxon>Saccharothrix</taxon>
    </lineage>
</organism>
<keyword evidence="1" id="KW-0802">TPR repeat</keyword>
<dbReference type="InterPro" id="IPR019734">
    <property type="entry name" value="TPR_rpt"/>
</dbReference>
<dbReference type="Gene3D" id="1.25.40.10">
    <property type="entry name" value="Tetratricopeptide repeat domain"/>
    <property type="match status" value="1"/>
</dbReference>
<name>A0ABS2SAL4_9PSEU</name>
<dbReference type="SUPFAM" id="SSF48452">
    <property type="entry name" value="TPR-like"/>
    <property type="match status" value="1"/>
</dbReference>
<feature type="repeat" description="TPR" evidence="1">
    <location>
        <begin position="151"/>
        <end position="184"/>
    </location>
</feature>
<sequence length="868" mass="92753">MPLATADPVGDARELHRKGKASASANRYLTATRILRRGLALLDGAAGGPDPVGRLEVRIRLLITLSFCHAETEGLEAGLTRLATARDLLADLPGGALRDELTSLVNGVQGVLLFRVGRIEEGIAYVDLDVAHHERLLAAADDPTAVVQSLVTTLTNRGNAYGEVHRIAEAVRDLDRAVELAAEHDLPLRAAIATHALGNVLRLAGDIPQALRRYQEANRAFRELEPGLLLRLGIDQAEAMISVGLADEAGRLLDEVLPELRRQRIGQDVAEAELYRGAAALADGDLATARRMARSAQRRLVRRGSPAWAAVAGLIELRVDVLRAIESRRSSPAVLRRALELAARLDALRLPDQATVATVLAARMEVRHGNLDSAADLLRGVAGARRFAPIDHRMLLRLCRAELALARGNRRVALAQAKAGLAELGRLRDRMGGLELVSGTALHGRELGDLAVRLVLRGGDSAATARRLFTWLERTRAQLYRYDPVESTVDSALSERIAEVRRLSRALLRARLDGLATGQLEDRLAAGQREAMRLGWSESPWGRPRPVATADEVVARLGDRALVSFAACGDELVAVVLAGGRVRMRRLGSAEEATERARRLHADLNALAPDHLPPPLAEVIAASARREAENLDRLLLRPLAGLIGQRELVVVPTGALHVVPWGVLPTCANRPTVAVPSATSWLSTTRADGEQTSGVLLVRGPGLQAAQGEIDRLAGYHRDAKLLGVADAKVGSVLDSLDGVDLAHIAAHGEHEPENALFSRLELVDGALFAHEVGRVRRPPRRVVLAACELALNRVRPGDEPLGFAGALLAGGARTVIAASSRVGDKPSAEAMADFHHNLAAGASPAVALAEAVAVDPLRRPFVCLGSG</sequence>
<feature type="domain" description="CHAT" evidence="2">
    <location>
        <begin position="626"/>
        <end position="852"/>
    </location>
</feature>
<dbReference type="EMBL" id="JAFBCL010000001">
    <property type="protein sequence ID" value="MBM7813290.1"/>
    <property type="molecule type" value="Genomic_DNA"/>
</dbReference>
<keyword evidence="4" id="KW-1185">Reference proteome</keyword>
<dbReference type="InterPro" id="IPR024983">
    <property type="entry name" value="CHAT_dom"/>
</dbReference>
<evidence type="ECO:0000259" key="2">
    <source>
        <dbReference type="Pfam" id="PF12770"/>
    </source>
</evidence>
<accession>A0ABS2SAL4</accession>
<dbReference type="Pfam" id="PF13424">
    <property type="entry name" value="TPR_12"/>
    <property type="match status" value="1"/>
</dbReference>
<comment type="caution">
    <text evidence="3">The sequence shown here is derived from an EMBL/GenBank/DDBJ whole genome shotgun (WGS) entry which is preliminary data.</text>
</comment>
<dbReference type="Proteomes" id="UP001195724">
    <property type="component" value="Unassembled WGS sequence"/>
</dbReference>
<dbReference type="Pfam" id="PF12770">
    <property type="entry name" value="CHAT"/>
    <property type="match status" value="1"/>
</dbReference>
<protein>
    <submittedName>
        <fullName evidence="3">Tetratricopeptide (TPR) repeat protein</fullName>
    </submittedName>
</protein>
<proteinExistence type="predicted"/>
<dbReference type="PROSITE" id="PS50005">
    <property type="entry name" value="TPR"/>
    <property type="match status" value="1"/>
</dbReference>
<dbReference type="InterPro" id="IPR011990">
    <property type="entry name" value="TPR-like_helical_dom_sf"/>
</dbReference>
<evidence type="ECO:0000313" key="3">
    <source>
        <dbReference type="EMBL" id="MBM7813290.1"/>
    </source>
</evidence>
<reference evidence="3 4" key="1">
    <citation type="submission" date="2021-01" db="EMBL/GenBank/DDBJ databases">
        <title>Sequencing the genomes of 1000 actinobacteria strains.</title>
        <authorList>
            <person name="Klenk H.-P."/>
        </authorList>
    </citation>
    <scope>NUCLEOTIDE SEQUENCE [LARGE SCALE GENOMIC DNA]</scope>
    <source>
        <strain evidence="3 4">DSM 44581</strain>
    </source>
</reference>